<accession>A0ACB7F8Y6</accession>
<keyword evidence="2" id="KW-1185">Reference proteome</keyword>
<comment type="caution">
    <text evidence="1">The sequence shown here is derived from an EMBL/GenBank/DDBJ whole genome shotgun (WGS) entry which is preliminary data.</text>
</comment>
<evidence type="ECO:0000313" key="1">
    <source>
        <dbReference type="EMBL" id="KAG8009501.1"/>
    </source>
</evidence>
<organism evidence="1 2">
    <name type="scientific">Nibea albiflora</name>
    <name type="common">Yellow drum</name>
    <name type="synonym">Corvina albiflora</name>
    <dbReference type="NCBI Taxonomy" id="240163"/>
    <lineage>
        <taxon>Eukaryota</taxon>
        <taxon>Metazoa</taxon>
        <taxon>Chordata</taxon>
        <taxon>Craniata</taxon>
        <taxon>Vertebrata</taxon>
        <taxon>Euteleostomi</taxon>
        <taxon>Actinopterygii</taxon>
        <taxon>Neopterygii</taxon>
        <taxon>Teleostei</taxon>
        <taxon>Neoteleostei</taxon>
        <taxon>Acanthomorphata</taxon>
        <taxon>Eupercaria</taxon>
        <taxon>Sciaenidae</taxon>
        <taxon>Nibea</taxon>
    </lineage>
</organism>
<dbReference type="EMBL" id="CM024805">
    <property type="protein sequence ID" value="KAG8009501.1"/>
    <property type="molecule type" value="Genomic_DNA"/>
</dbReference>
<reference evidence="1" key="1">
    <citation type="submission" date="2020-04" db="EMBL/GenBank/DDBJ databases">
        <title>A chromosome-scale assembly and high-density genetic map of the yellow drum (Nibea albiflora) genome.</title>
        <authorList>
            <person name="Xu D."/>
            <person name="Zhang W."/>
            <person name="Chen R."/>
            <person name="Tan P."/>
            <person name="Wang L."/>
            <person name="Song H."/>
            <person name="Tian L."/>
            <person name="Zhu Q."/>
            <person name="Wang B."/>
        </authorList>
    </citation>
    <scope>NUCLEOTIDE SEQUENCE</scope>
    <source>
        <strain evidence="1">ZJHYS-2018</strain>
    </source>
</reference>
<proteinExistence type="predicted"/>
<name>A0ACB7F8Y6_NIBAL</name>
<dbReference type="Proteomes" id="UP000805704">
    <property type="component" value="Chromosome 17"/>
</dbReference>
<protein>
    <submittedName>
        <fullName evidence="1">Uncharacterized protein</fullName>
    </submittedName>
</protein>
<evidence type="ECO:0000313" key="2">
    <source>
        <dbReference type="Proteomes" id="UP000805704"/>
    </source>
</evidence>
<sequence length="67" mass="7479">MLFVCIAYSVLIDTAARGVRLKWSSWVPSVEKSGDPLLKVSNTDSNGCDWLQRPPRTKNVSQNLVET</sequence>
<gene>
    <name evidence="1" type="ORF">GBF38_017816</name>
</gene>